<reference evidence="1 2" key="1">
    <citation type="journal article" date="2017" name="Nature">
        <title>The Apostasia genome and the evolution of orchids.</title>
        <authorList>
            <person name="Zhang G.Q."/>
            <person name="Liu K.W."/>
            <person name="Li Z."/>
            <person name="Lohaus R."/>
            <person name="Hsiao Y.Y."/>
            <person name="Niu S.C."/>
            <person name="Wang J.Y."/>
            <person name="Lin Y.C."/>
            <person name="Xu Q."/>
            <person name="Chen L.J."/>
            <person name="Yoshida K."/>
            <person name="Fujiwara S."/>
            <person name="Wang Z.W."/>
            <person name="Zhang Y.Q."/>
            <person name="Mitsuda N."/>
            <person name="Wang M."/>
            <person name="Liu G.H."/>
            <person name="Pecoraro L."/>
            <person name="Huang H.X."/>
            <person name="Xiao X.J."/>
            <person name="Lin M."/>
            <person name="Wu X.Y."/>
            <person name="Wu W.L."/>
            <person name="Chen Y.Y."/>
            <person name="Chang S.B."/>
            <person name="Sakamoto S."/>
            <person name="Ohme-Takagi M."/>
            <person name="Yagi M."/>
            <person name="Zeng S.J."/>
            <person name="Shen C.Y."/>
            <person name="Yeh C.M."/>
            <person name="Luo Y.B."/>
            <person name="Tsai W.C."/>
            <person name="Van de Peer Y."/>
            <person name="Liu Z.J."/>
        </authorList>
    </citation>
    <scope>NUCLEOTIDE SEQUENCE [LARGE SCALE GENOMIC DNA]</scope>
    <source>
        <strain evidence="2">cv. Shenzhen</strain>
        <tissue evidence="1">Stem</tissue>
    </source>
</reference>
<dbReference type="OrthoDB" id="1919386at2759"/>
<dbReference type="InterPro" id="IPR025322">
    <property type="entry name" value="PADRE_dom"/>
</dbReference>
<dbReference type="Proteomes" id="UP000236161">
    <property type="component" value="Unassembled WGS sequence"/>
</dbReference>
<evidence type="ECO:0000313" key="1">
    <source>
        <dbReference type="EMBL" id="PKA59181.1"/>
    </source>
</evidence>
<keyword evidence="2" id="KW-1185">Reference proteome</keyword>
<proteinExistence type="predicted"/>
<dbReference type="STRING" id="1088818.A0A2I0AUF9"/>
<gene>
    <name evidence="1" type="ORF">AXF42_Ash001274</name>
</gene>
<name>A0A2I0AUF9_9ASPA</name>
<sequence>MGCCFSSNQHPDTISAADDWSVRPPTAVVIAVDGSLLEYAAGATAGEVVGASGLGCALCCSDKLFFDAYPVPAPLEEELQMGQIYFLLPEAELRLRISGADAAALAIKATAAMKRESEKQGRLRRIRVAPEVIGGGDPIPAEFCPAAAVASEKEKTVNKQRRGGRLRRLQRILSTVEEADDEE</sequence>
<dbReference type="Pfam" id="PF14009">
    <property type="entry name" value="PADRE"/>
    <property type="match status" value="1"/>
</dbReference>
<dbReference type="PANTHER" id="PTHR33052">
    <property type="entry name" value="DUF4228 DOMAIN PROTEIN-RELATED"/>
    <property type="match status" value="1"/>
</dbReference>
<organism evidence="1 2">
    <name type="scientific">Apostasia shenzhenica</name>
    <dbReference type="NCBI Taxonomy" id="1088818"/>
    <lineage>
        <taxon>Eukaryota</taxon>
        <taxon>Viridiplantae</taxon>
        <taxon>Streptophyta</taxon>
        <taxon>Embryophyta</taxon>
        <taxon>Tracheophyta</taxon>
        <taxon>Spermatophyta</taxon>
        <taxon>Magnoliopsida</taxon>
        <taxon>Liliopsida</taxon>
        <taxon>Asparagales</taxon>
        <taxon>Orchidaceae</taxon>
        <taxon>Apostasioideae</taxon>
        <taxon>Apostasia</taxon>
    </lineage>
</organism>
<evidence type="ECO:0000313" key="2">
    <source>
        <dbReference type="Proteomes" id="UP000236161"/>
    </source>
</evidence>
<accession>A0A2I0AUF9</accession>
<protein>
    <submittedName>
        <fullName evidence="1">Uncharacterized protein</fullName>
    </submittedName>
</protein>
<dbReference type="EMBL" id="KZ451950">
    <property type="protein sequence ID" value="PKA59181.1"/>
    <property type="molecule type" value="Genomic_DNA"/>
</dbReference>
<dbReference type="AlphaFoldDB" id="A0A2I0AUF9"/>